<dbReference type="SUPFAM" id="SSF109854">
    <property type="entry name" value="DinB/YfiT-like putative metalloenzymes"/>
    <property type="match status" value="1"/>
</dbReference>
<keyword evidence="3" id="KW-1185">Reference proteome</keyword>
<dbReference type="STRING" id="1302689.RG47T_3737"/>
<dbReference type="RefSeq" id="WP_074490866.1">
    <property type="nucleotide sequence ID" value="NZ_FPAM01000012.1"/>
</dbReference>
<dbReference type="Gene3D" id="1.20.120.450">
    <property type="entry name" value="dinb family like domain"/>
    <property type="match status" value="1"/>
</dbReference>
<dbReference type="InterPro" id="IPR024775">
    <property type="entry name" value="DinB-like"/>
</dbReference>
<dbReference type="Pfam" id="PF12867">
    <property type="entry name" value="DinB_2"/>
    <property type="match status" value="1"/>
</dbReference>
<name>A0A1Q6A2Q0_9SPHI</name>
<evidence type="ECO:0000259" key="1">
    <source>
        <dbReference type="Pfam" id="PF12867"/>
    </source>
</evidence>
<evidence type="ECO:0000313" key="3">
    <source>
        <dbReference type="Proteomes" id="UP000186720"/>
    </source>
</evidence>
<proteinExistence type="predicted"/>
<accession>A0A1Q6A2Q0</accession>
<sequence length="160" mass="17971">MSTTAELLEKKLDNILYGQPWYGKPIYTIIENVTFETAFEKPSSAAHNIAEIVLHMFSWTEEVLDRLNGKTAGLPVSGDWPPPGKPDEETWKLWISDLKLVNVNLVKAIRNLPADQWDEPINDERGGEPVTTHAELVDGFIQHQVYHAGQIAILTKIING</sequence>
<dbReference type="InterPro" id="IPR034660">
    <property type="entry name" value="DinB/YfiT-like"/>
</dbReference>
<reference evidence="2 3" key="1">
    <citation type="submission" date="2016-11" db="EMBL/GenBank/DDBJ databases">
        <title>Whole Genome Sequencing of Mucilaginibacter polytrichastri RG4-7(T) isolated from the moss sample.</title>
        <authorList>
            <person name="Li Y."/>
        </authorList>
    </citation>
    <scope>NUCLEOTIDE SEQUENCE [LARGE SCALE GENOMIC DNA]</scope>
    <source>
        <strain evidence="2 3">RG4-7</strain>
    </source>
</reference>
<dbReference type="AlphaFoldDB" id="A0A1Q6A2Q0"/>
<gene>
    <name evidence="2" type="ORF">RG47T_3737</name>
</gene>
<protein>
    <recommendedName>
        <fullName evidence="1">DinB-like domain-containing protein</fullName>
    </recommendedName>
</protein>
<feature type="domain" description="DinB-like" evidence="1">
    <location>
        <begin position="30"/>
        <end position="151"/>
    </location>
</feature>
<dbReference type="EMBL" id="MPPL01000001">
    <property type="protein sequence ID" value="OKS88271.1"/>
    <property type="molecule type" value="Genomic_DNA"/>
</dbReference>
<organism evidence="2 3">
    <name type="scientific">Mucilaginibacter polytrichastri</name>
    <dbReference type="NCBI Taxonomy" id="1302689"/>
    <lineage>
        <taxon>Bacteria</taxon>
        <taxon>Pseudomonadati</taxon>
        <taxon>Bacteroidota</taxon>
        <taxon>Sphingobacteriia</taxon>
        <taxon>Sphingobacteriales</taxon>
        <taxon>Sphingobacteriaceae</taxon>
        <taxon>Mucilaginibacter</taxon>
    </lineage>
</organism>
<evidence type="ECO:0000313" key="2">
    <source>
        <dbReference type="EMBL" id="OKS88271.1"/>
    </source>
</evidence>
<comment type="caution">
    <text evidence="2">The sequence shown here is derived from an EMBL/GenBank/DDBJ whole genome shotgun (WGS) entry which is preliminary data.</text>
</comment>
<dbReference type="OrthoDB" id="9814103at2"/>
<dbReference type="Proteomes" id="UP000186720">
    <property type="component" value="Unassembled WGS sequence"/>
</dbReference>